<dbReference type="SUPFAM" id="SSF82153">
    <property type="entry name" value="FAS1 domain"/>
    <property type="match status" value="1"/>
</dbReference>
<evidence type="ECO:0000256" key="1">
    <source>
        <dbReference type="ARBA" id="ARBA00004609"/>
    </source>
</evidence>
<comment type="subcellular location">
    <subcellularLocation>
        <location evidence="1">Cell membrane</location>
        <topology evidence="1">Lipid-anchor</topology>
        <topology evidence="1">GPI-anchor</topology>
    </subcellularLocation>
</comment>
<dbReference type="AlphaFoldDB" id="A0ABD3KCT2"/>
<proteinExistence type="inferred from homology"/>
<evidence type="ECO:0000256" key="5">
    <source>
        <dbReference type="ARBA" id="ARBA00022729"/>
    </source>
</evidence>
<evidence type="ECO:0000256" key="8">
    <source>
        <dbReference type="ARBA" id="ARBA00023288"/>
    </source>
</evidence>
<evidence type="ECO:0000313" key="12">
    <source>
        <dbReference type="Proteomes" id="UP001634007"/>
    </source>
</evidence>
<protein>
    <recommendedName>
        <fullName evidence="10">FAS1 domain-containing protein</fullName>
    </recommendedName>
</protein>
<keyword evidence="12" id="KW-1185">Reference proteome</keyword>
<sequence>MTLTAGNAPSNIGFVNITDLQGSKVGFGAVAPRSKLDSSYTKSVKQIPYNISVLKLAPPSWSRPSSLPRRYVRGPPRLEQHHQDVPVSAGQGPDDVGARRELVSLLLYHSMADYTPIGSLKTSNAPISTLATNGAGKYDFTLKTVGDSIVLDTEVNSSWVANTMLNPTPVTIFTIDSVLLPAELFGKSLSPAPAPELVSTIFTLRRELPAN</sequence>
<keyword evidence="7" id="KW-0472">Membrane</keyword>
<organism evidence="11 12">
    <name type="scientific">Eucalyptus globulus</name>
    <name type="common">Tasmanian blue gum</name>
    <dbReference type="NCBI Taxonomy" id="34317"/>
    <lineage>
        <taxon>Eukaryota</taxon>
        <taxon>Viridiplantae</taxon>
        <taxon>Streptophyta</taxon>
        <taxon>Embryophyta</taxon>
        <taxon>Tracheophyta</taxon>
        <taxon>Spermatophyta</taxon>
        <taxon>Magnoliopsida</taxon>
        <taxon>eudicotyledons</taxon>
        <taxon>Gunneridae</taxon>
        <taxon>Pentapetalae</taxon>
        <taxon>rosids</taxon>
        <taxon>malvids</taxon>
        <taxon>Myrtales</taxon>
        <taxon>Myrtaceae</taxon>
        <taxon>Myrtoideae</taxon>
        <taxon>Eucalypteae</taxon>
        <taxon>Eucalyptus</taxon>
    </lineage>
</organism>
<name>A0ABD3KCT2_EUCGL</name>
<evidence type="ECO:0000259" key="10">
    <source>
        <dbReference type="Pfam" id="PF02469"/>
    </source>
</evidence>
<dbReference type="GO" id="GO:0098552">
    <property type="term" value="C:side of membrane"/>
    <property type="evidence" value="ECO:0007669"/>
    <property type="project" value="UniProtKB-KW"/>
</dbReference>
<feature type="compositionally biased region" description="Low complexity" evidence="9">
    <location>
        <begin position="60"/>
        <end position="69"/>
    </location>
</feature>
<dbReference type="InterPro" id="IPR033254">
    <property type="entry name" value="Plant_FLA"/>
</dbReference>
<dbReference type="InterPro" id="IPR000782">
    <property type="entry name" value="FAS1_domain"/>
</dbReference>
<accession>A0ABD3KCT2</accession>
<reference evidence="11 12" key="1">
    <citation type="submission" date="2024-11" db="EMBL/GenBank/DDBJ databases">
        <title>Chromosome-level genome assembly of Eucalyptus globulus Labill. provides insights into its genome evolution.</title>
        <authorList>
            <person name="Li X."/>
        </authorList>
    </citation>
    <scope>NUCLEOTIDE SEQUENCE [LARGE SCALE GENOMIC DNA]</scope>
    <source>
        <strain evidence="11">CL2024</strain>
        <tissue evidence="11">Fresh tender leaves</tissue>
    </source>
</reference>
<gene>
    <name evidence="11" type="ORF">ACJRO7_024983</name>
</gene>
<comment type="caution">
    <text evidence="11">The sequence shown here is derived from an EMBL/GenBank/DDBJ whole genome shotgun (WGS) entry which is preliminary data.</text>
</comment>
<keyword evidence="6" id="KW-0325">Glycoprotein</keyword>
<evidence type="ECO:0000256" key="2">
    <source>
        <dbReference type="ARBA" id="ARBA00007843"/>
    </source>
</evidence>
<keyword evidence="6" id="KW-0654">Proteoglycan</keyword>
<keyword evidence="4" id="KW-0336">GPI-anchor</keyword>
<evidence type="ECO:0000256" key="4">
    <source>
        <dbReference type="ARBA" id="ARBA00022622"/>
    </source>
</evidence>
<evidence type="ECO:0000313" key="11">
    <source>
        <dbReference type="EMBL" id="KAL3735953.1"/>
    </source>
</evidence>
<feature type="region of interest" description="Disordered" evidence="9">
    <location>
        <begin position="60"/>
        <end position="95"/>
    </location>
</feature>
<evidence type="ECO:0000256" key="6">
    <source>
        <dbReference type="ARBA" id="ARBA00022974"/>
    </source>
</evidence>
<dbReference type="GO" id="GO:0005886">
    <property type="term" value="C:plasma membrane"/>
    <property type="evidence" value="ECO:0007669"/>
    <property type="project" value="UniProtKB-SubCell"/>
</dbReference>
<dbReference type="Pfam" id="PF02469">
    <property type="entry name" value="Fasciclin"/>
    <property type="match status" value="1"/>
</dbReference>
<keyword evidence="5" id="KW-0732">Signal</keyword>
<keyword evidence="3" id="KW-1003">Cell membrane</keyword>
<evidence type="ECO:0000256" key="3">
    <source>
        <dbReference type="ARBA" id="ARBA00022475"/>
    </source>
</evidence>
<dbReference type="InterPro" id="IPR036378">
    <property type="entry name" value="FAS1_dom_sf"/>
</dbReference>
<dbReference type="EMBL" id="JBJKBG010000006">
    <property type="protein sequence ID" value="KAL3735953.1"/>
    <property type="molecule type" value="Genomic_DNA"/>
</dbReference>
<dbReference type="PANTHER" id="PTHR32382:SF5">
    <property type="entry name" value="FASCICLIN-LIKE ARABINOGALACTAN PROTEIN 8"/>
    <property type="match status" value="1"/>
</dbReference>
<keyword evidence="8" id="KW-0449">Lipoprotein</keyword>
<evidence type="ECO:0000256" key="9">
    <source>
        <dbReference type="SAM" id="MobiDB-lite"/>
    </source>
</evidence>
<dbReference type="Proteomes" id="UP001634007">
    <property type="component" value="Unassembled WGS sequence"/>
</dbReference>
<dbReference type="PANTHER" id="PTHR32382">
    <property type="entry name" value="FASCICLIN-LIKE ARABINOGALACTAN PROTEIN"/>
    <property type="match status" value="1"/>
</dbReference>
<feature type="domain" description="FAS1" evidence="10">
    <location>
        <begin position="99"/>
        <end position="181"/>
    </location>
</feature>
<evidence type="ECO:0000256" key="7">
    <source>
        <dbReference type="ARBA" id="ARBA00023136"/>
    </source>
</evidence>
<comment type="similarity">
    <text evidence="2">Belongs to the fasciclin-like AGP family.</text>
</comment>